<feature type="compositionally biased region" description="Low complexity" evidence="1">
    <location>
        <begin position="164"/>
        <end position="186"/>
    </location>
</feature>
<feature type="region of interest" description="Disordered" evidence="1">
    <location>
        <begin position="348"/>
        <end position="406"/>
    </location>
</feature>
<feature type="compositionally biased region" description="Polar residues" evidence="1">
    <location>
        <begin position="189"/>
        <end position="203"/>
    </location>
</feature>
<name>A0A1B7NNV1_9EURO</name>
<comment type="caution">
    <text evidence="2">The sequence shown here is derived from an EMBL/GenBank/DDBJ whole genome shotgun (WGS) entry which is preliminary data.</text>
</comment>
<feature type="compositionally biased region" description="Polar residues" evidence="1">
    <location>
        <begin position="543"/>
        <end position="578"/>
    </location>
</feature>
<feature type="compositionally biased region" description="Polar residues" evidence="1">
    <location>
        <begin position="669"/>
        <end position="678"/>
    </location>
</feature>
<dbReference type="OrthoDB" id="5346713at2759"/>
<feature type="region of interest" description="Disordered" evidence="1">
    <location>
        <begin position="945"/>
        <end position="1010"/>
    </location>
</feature>
<dbReference type="Pfam" id="PF20162">
    <property type="entry name" value="Etd1"/>
    <property type="match status" value="1"/>
</dbReference>
<feature type="compositionally biased region" description="Polar residues" evidence="1">
    <location>
        <begin position="713"/>
        <end position="729"/>
    </location>
</feature>
<feature type="compositionally biased region" description="Basic and acidic residues" evidence="1">
    <location>
        <begin position="973"/>
        <end position="990"/>
    </location>
</feature>
<dbReference type="AlphaFoldDB" id="A0A1B7NNV1"/>
<feature type="compositionally biased region" description="Polar residues" evidence="1">
    <location>
        <begin position="103"/>
        <end position="116"/>
    </location>
</feature>
<protein>
    <submittedName>
        <fullName evidence="2">Uncharacterized protein</fullName>
    </submittedName>
</protein>
<dbReference type="InterPro" id="IPR045342">
    <property type="entry name" value="Etd1"/>
</dbReference>
<accession>A0A1B7NNV1</accession>
<dbReference type="GO" id="GO:0005096">
    <property type="term" value="F:GTPase activator activity"/>
    <property type="evidence" value="ECO:0007669"/>
    <property type="project" value="InterPro"/>
</dbReference>
<feature type="region of interest" description="Disordered" evidence="1">
    <location>
        <begin position="638"/>
        <end position="678"/>
    </location>
</feature>
<organism evidence="2 3">
    <name type="scientific">Emergomyces africanus</name>
    <dbReference type="NCBI Taxonomy" id="1955775"/>
    <lineage>
        <taxon>Eukaryota</taxon>
        <taxon>Fungi</taxon>
        <taxon>Dikarya</taxon>
        <taxon>Ascomycota</taxon>
        <taxon>Pezizomycotina</taxon>
        <taxon>Eurotiomycetes</taxon>
        <taxon>Eurotiomycetidae</taxon>
        <taxon>Onygenales</taxon>
        <taxon>Ajellomycetaceae</taxon>
        <taxon>Emergomyces</taxon>
    </lineage>
</organism>
<feature type="compositionally biased region" description="Basic residues" evidence="1">
    <location>
        <begin position="314"/>
        <end position="325"/>
    </location>
</feature>
<feature type="compositionally biased region" description="Basic and acidic residues" evidence="1">
    <location>
        <begin position="647"/>
        <end position="656"/>
    </location>
</feature>
<reference evidence="2 3" key="1">
    <citation type="submission" date="2015-07" db="EMBL/GenBank/DDBJ databases">
        <title>Emmonsia species relationships and genome sequence.</title>
        <authorList>
            <person name="Cuomo C.A."/>
            <person name="Schwartz I.S."/>
            <person name="Kenyon C."/>
            <person name="de Hoog G.S."/>
            <person name="Govender N.P."/>
            <person name="Botha A."/>
            <person name="Moreno L."/>
            <person name="de Vries M."/>
            <person name="Munoz J.F."/>
            <person name="Stielow J.B."/>
        </authorList>
    </citation>
    <scope>NUCLEOTIDE SEQUENCE [LARGE SCALE GENOMIC DNA]</scope>
    <source>
        <strain evidence="2 3">CBS 136260</strain>
    </source>
</reference>
<gene>
    <name evidence="2" type="ORF">ACJ72_07213</name>
</gene>
<keyword evidence="3" id="KW-1185">Reference proteome</keyword>
<evidence type="ECO:0000313" key="2">
    <source>
        <dbReference type="EMBL" id="OAX78479.1"/>
    </source>
</evidence>
<feature type="region of interest" description="Disordered" evidence="1">
    <location>
        <begin position="71"/>
        <end position="288"/>
    </location>
</feature>
<dbReference type="GO" id="GO:1902412">
    <property type="term" value="P:regulation of mitotic cytokinesis"/>
    <property type="evidence" value="ECO:0007669"/>
    <property type="project" value="InterPro"/>
</dbReference>
<feature type="region of interest" description="Disordered" evidence="1">
    <location>
        <begin position="456"/>
        <end position="622"/>
    </location>
</feature>
<feature type="compositionally biased region" description="Low complexity" evidence="1">
    <location>
        <begin position="527"/>
        <end position="542"/>
    </location>
</feature>
<evidence type="ECO:0000256" key="1">
    <source>
        <dbReference type="SAM" id="MobiDB-lite"/>
    </source>
</evidence>
<feature type="non-terminal residue" evidence="2">
    <location>
        <position position="1"/>
    </location>
</feature>
<feature type="compositionally biased region" description="Polar residues" evidence="1">
    <location>
        <begin position="360"/>
        <end position="378"/>
    </location>
</feature>
<dbReference type="EMBL" id="LGUA01001495">
    <property type="protein sequence ID" value="OAX78479.1"/>
    <property type="molecule type" value="Genomic_DNA"/>
</dbReference>
<feature type="compositionally biased region" description="Polar residues" evidence="1">
    <location>
        <begin position="476"/>
        <end position="498"/>
    </location>
</feature>
<evidence type="ECO:0000313" key="3">
    <source>
        <dbReference type="Proteomes" id="UP000091918"/>
    </source>
</evidence>
<feature type="compositionally biased region" description="Basic and acidic residues" evidence="1">
    <location>
        <begin position="120"/>
        <end position="131"/>
    </location>
</feature>
<dbReference type="Proteomes" id="UP000091918">
    <property type="component" value="Unassembled WGS sequence"/>
</dbReference>
<feature type="region of interest" description="Disordered" evidence="1">
    <location>
        <begin position="305"/>
        <end position="328"/>
    </location>
</feature>
<feature type="compositionally biased region" description="Polar residues" evidence="1">
    <location>
        <begin position="225"/>
        <end position="242"/>
    </location>
</feature>
<proteinExistence type="predicted"/>
<dbReference type="STRING" id="1658172.A0A1B7NNV1"/>
<feature type="compositionally biased region" description="Polar residues" evidence="1">
    <location>
        <begin position="252"/>
        <end position="269"/>
    </location>
</feature>
<feature type="region of interest" description="Disordered" evidence="1">
    <location>
        <begin position="711"/>
        <end position="750"/>
    </location>
</feature>
<sequence>FSQYTFSHIPKLSADDSFLVLQLCAIGTVGIAATGFALGRNEASQPQPSPPTFKRRRSIFRNSYSSPLAHVLDMSSLPPSPVDALPTGTPPSTRRPATAHYPPSSQADEFSGSTLGASHPGKEIPQEDPRSRPRRRTFVDPLHLPIRQGGDDSAEPLISSPTGRPSSSWLRRISIISSSQTDSPLSGSRPDSPSLNGSTSPFFSSPFRADQPPNKLVKRAASQRGHANSPSQTTRSTGSFVTPSPLLRRPATSHQRLANMRQRSSTDSRVQLGPPYSPLYSPDQTQSAARDLTNRIWRPYFQSEYPSSPEARRRSSARQRARSPRRLVPEPDIVPTLLLSSSITHDTPKHTYRTDDTIPWMSNNGRRPQTRDSINFDDTTLVGPLAQPTPMAERKPRQSFSVGDIITGTSPSSWKLAAAKSLGRHRGFSFSKERPIEPNTLSDELAAKLEGLNINPVRLRKRRPATHTDPSRRRSSSSQTEFSPHQLDTINSENNSPKSRLRRRPQFSELRAELPSGPICCDLPLESGSRSSSGEQSSNPSGNTFSSLSSRPKSQRLSAATSEPASTLIGSDNDTRIFSSGEEDETDFQSDTAFDSFPTRVGVSNPPVHRGPRIETIFDQPSPSELANKKLKVLENLTSNSVPNHLDTTRTGDTDKNPSLSAAEPKISLPTQESKQQPNSLLLASTEISNDGVIEWNSLDEIELMDDVDDGDQQLSSHLEPGTSPQLQGSLAFRPRIDRPQSSITLDETSGREARISLFDWSEQQRNDKDIQSSEFRPKTVHGKQIPDTRGGRTVTRRGASAIHLRSQSVPIAREPSLSNNAHQSSPKFGTWGLGNKGVSEDWDGDFEFEDSDKQVESKGNDAQVNQMPSNQGMKVPKAIMERQASVHGQFGHVQELTLLVEELKRLRTRAGALNIIDGPSSELWREAKGIINLATLEDDEEGVGGTCFDHHSPPSPTFSVEDSDDDFFSHGITKDQSGRTNNDPRRSPLSEKINPNPSISPPARPRTDSSLKAKFVLDTIHQQRGLHDPMYLESSIDPHKKLPFDTQSLRDLVIRAGVVTRSLKEIVRQAEGVCMGSENEANCQPQDPPFSQMFTRPLSGAESSCCLPDLTRSKNTNGYRGIAAAGTTPNENDGCERMTMMTVV</sequence>